<dbReference type="PANTHER" id="PTHR10075">
    <property type="entry name" value="BASIGIN RELATED"/>
    <property type="match status" value="1"/>
</dbReference>
<evidence type="ECO:0000256" key="3">
    <source>
        <dbReference type="SAM" id="Phobius"/>
    </source>
</evidence>
<organism evidence="7 8">
    <name type="scientific">Adineta ricciae</name>
    <name type="common">Rotifer</name>
    <dbReference type="NCBI Taxonomy" id="249248"/>
    <lineage>
        <taxon>Eukaryota</taxon>
        <taxon>Metazoa</taxon>
        <taxon>Spiralia</taxon>
        <taxon>Gnathifera</taxon>
        <taxon>Rotifera</taxon>
        <taxon>Eurotatoria</taxon>
        <taxon>Bdelloidea</taxon>
        <taxon>Adinetida</taxon>
        <taxon>Adinetidae</taxon>
        <taxon>Adineta</taxon>
    </lineage>
</organism>
<dbReference type="SUPFAM" id="SSF48726">
    <property type="entry name" value="Immunoglobulin"/>
    <property type="match status" value="5"/>
</dbReference>
<dbReference type="Pfam" id="PF07679">
    <property type="entry name" value="I-set"/>
    <property type="match status" value="2"/>
</dbReference>
<keyword evidence="1" id="KW-0677">Repeat</keyword>
<dbReference type="AlphaFoldDB" id="A0A814BMR6"/>
<evidence type="ECO:0000313" key="7">
    <source>
        <dbReference type="EMBL" id="CAF0931982.1"/>
    </source>
</evidence>
<feature type="domain" description="Ig-like" evidence="5">
    <location>
        <begin position="412"/>
        <end position="496"/>
    </location>
</feature>
<dbReference type="OrthoDB" id="10033138at2759"/>
<dbReference type="InterPro" id="IPR036116">
    <property type="entry name" value="FN3_sf"/>
</dbReference>
<feature type="domain" description="Fibronectin type-III" evidence="6">
    <location>
        <begin position="505"/>
        <end position="601"/>
    </location>
</feature>
<dbReference type="Gene3D" id="2.60.40.10">
    <property type="entry name" value="Immunoglobulins"/>
    <property type="match status" value="7"/>
</dbReference>
<dbReference type="InterPro" id="IPR007110">
    <property type="entry name" value="Ig-like_dom"/>
</dbReference>
<keyword evidence="4" id="KW-0732">Signal</keyword>
<dbReference type="SMART" id="SM00060">
    <property type="entry name" value="FN3"/>
    <property type="match status" value="2"/>
</dbReference>
<evidence type="ECO:0000259" key="5">
    <source>
        <dbReference type="PROSITE" id="PS50835"/>
    </source>
</evidence>
<keyword evidence="3" id="KW-0812">Transmembrane</keyword>
<reference evidence="7" key="1">
    <citation type="submission" date="2021-02" db="EMBL/GenBank/DDBJ databases">
        <authorList>
            <person name="Nowell W R."/>
        </authorList>
    </citation>
    <scope>NUCLEOTIDE SEQUENCE</scope>
</reference>
<evidence type="ECO:0000313" key="8">
    <source>
        <dbReference type="Proteomes" id="UP000663852"/>
    </source>
</evidence>
<dbReference type="InterPro" id="IPR013783">
    <property type="entry name" value="Ig-like_fold"/>
</dbReference>
<dbReference type="GO" id="GO:0070593">
    <property type="term" value="P:dendrite self-avoidance"/>
    <property type="evidence" value="ECO:0007669"/>
    <property type="project" value="TreeGrafter"/>
</dbReference>
<comment type="caution">
    <text evidence="7">The sequence shown here is derived from an EMBL/GenBank/DDBJ whole genome shotgun (WGS) entry which is preliminary data.</text>
</comment>
<dbReference type="Pfam" id="PF00041">
    <property type="entry name" value="fn3"/>
    <property type="match status" value="1"/>
</dbReference>
<keyword evidence="3" id="KW-0472">Membrane</keyword>
<evidence type="ECO:0000256" key="4">
    <source>
        <dbReference type="SAM" id="SignalP"/>
    </source>
</evidence>
<dbReference type="PANTHER" id="PTHR10075:SF100">
    <property type="entry name" value="FASCICLIN-2"/>
    <property type="match status" value="1"/>
</dbReference>
<feature type="domain" description="Fibronectin type-III" evidence="6">
    <location>
        <begin position="619"/>
        <end position="720"/>
    </location>
</feature>
<dbReference type="GO" id="GO:0005886">
    <property type="term" value="C:plasma membrane"/>
    <property type="evidence" value="ECO:0007669"/>
    <property type="project" value="TreeGrafter"/>
</dbReference>
<evidence type="ECO:0000259" key="6">
    <source>
        <dbReference type="PROSITE" id="PS50853"/>
    </source>
</evidence>
<name>A0A814BMR6_ADIRI</name>
<keyword evidence="2" id="KW-0393">Immunoglobulin domain</keyword>
<dbReference type="CDD" id="cd00063">
    <property type="entry name" value="FN3"/>
    <property type="match status" value="2"/>
</dbReference>
<dbReference type="CDD" id="cd00096">
    <property type="entry name" value="Ig"/>
    <property type="match status" value="1"/>
</dbReference>
<feature type="domain" description="Ig-like" evidence="5">
    <location>
        <begin position="234"/>
        <end position="311"/>
    </location>
</feature>
<dbReference type="Pfam" id="PF13927">
    <property type="entry name" value="Ig_3"/>
    <property type="match status" value="2"/>
</dbReference>
<dbReference type="InterPro" id="IPR036179">
    <property type="entry name" value="Ig-like_dom_sf"/>
</dbReference>
<sequence length="978" mass="111129">MSILLLIISILLRFSHTVSSKQIIDSEIGENRVLHCPPVDRNRWPLPLIIQWYRAVNNYSTPVASQFDTYPVHIDDLYIKRYSLLTNGSLKIDRIQLNDNDTFECRLILIDRGLLDIKEQYFLTLRVNEKPRFIYRSNPLQVALLYSTISLKCHVYGVPPPIVSWYRILREDKQTHNKEAVELLLANSQELIVDNADDRSAGKYRCVGANSLGSVENDFQLFIHGSIYWRHFPQNQTVRINGSLTLKCEGESSELLQYQWLKNDLPISDIVSSSERIRTFSDGVLTINNIEPSDHGSYTCIISIINSTTIRSKPAVITVKYPPIPKHQHQANNITLIQGSLGICPCLLDAYPPIQSVSWYRNGRSIRIAPKGGAYTINSEYALVIRFVDNDDQGKYFCRAQNSEGFGLDSTPFFVEVKEPIKFLSKPKSIYHVQENDRLVLPCLAYGDPKPRIKWFKNSDVLHTPNENLTLEYIKKTDHGLYICQALNEHTTTNISTLIIVENTTPQAPLNIQYEQISSNVLLSWEPGYDGGRVQHFIIWYRLIQNKKQNWHQIRVLPDNATEFLLFDLQLQQTYEVTIVAENDLGLGSFSPILSIYVNNQQDLAIGHLYHSNETNLLRPSPPTDLHLSYSGSNLHITWNQGDLLESPVNILSYVIQWRSTIVFNNQQSQHSIVVPHSSRSYILKDVKQSKYVIQIISYSEQGIYSSPVEADINIQFHSILAYYGSNRSLISTFCFLTVVTVASLCICLFCALKHYYHRQSYCTSRKSHSHWLCCCFPSIQYRLDSCSPLEKDRYSASLLKTKELQPSPMYSARHQITSQTIANPLRSLSSLDSCNESSISLAKVTSIPSCRNSIISNTSDLPQTTCVTMPNEVSHVIPSSALTLVLVPNANDETKMTSFFQSIPLNNASYVDHEVRKNSSRLPLEAVPELSELTVDNSRHSYAPSISSTIQTSQQTQSVQPSPILVTFDSNSLKRRT</sequence>
<dbReference type="PROSITE" id="PS50853">
    <property type="entry name" value="FN3"/>
    <property type="match status" value="2"/>
</dbReference>
<keyword evidence="3" id="KW-1133">Transmembrane helix</keyword>
<feature type="chain" id="PRO_5032531935" evidence="4">
    <location>
        <begin position="21"/>
        <end position="978"/>
    </location>
</feature>
<evidence type="ECO:0000256" key="2">
    <source>
        <dbReference type="ARBA" id="ARBA00023319"/>
    </source>
</evidence>
<feature type="transmembrane region" description="Helical" evidence="3">
    <location>
        <begin position="730"/>
        <end position="753"/>
    </location>
</feature>
<dbReference type="InterPro" id="IPR003598">
    <property type="entry name" value="Ig_sub2"/>
</dbReference>
<dbReference type="GO" id="GO:0098632">
    <property type="term" value="F:cell-cell adhesion mediator activity"/>
    <property type="evidence" value="ECO:0007669"/>
    <property type="project" value="TreeGrafter"/>
</dbReference>
<dbReference type="PROSITE" id="PS50835">
    <property type="entry name" value="IG_LIKE"/>
    <property type="match status" value="5"/>
</dbReference>
<feature type="domain" description="Ig-like" evidence="5">
    <location>
        <begin position="29"/>
        <end position="107"/>
    </location>
</feature>
<protein>
    <submittedName>
        <fullName evidence="7">Uncharacterized protein</fullName>
    </submittedName>
</protein>
<dbReference type="GO" id="GO:0007156">
    <property type="term" value="P:homophilic cell adhesion via plasma membrane adhesion molecules"/>
    <property type="evidence" value="ECO:0007669"/>
    <property type="project" value="TreeGrafter"/>
</dbReference>
<gene>
    <name evidence="7" type="ORF">EDS130_LOCUS11341</name>
</gene>
<dbReference type="SMART" id="SM00408">
    <property type="entry name" value="IGc2"/>
    <property type="match status" value="4"/>
</dbReference>
<feature type="domain" description="Ig-like" evidence="5">
    <location>
        <begin position="131"/>
        <end position="222"/>
    </location>
</feature>
<dbReference type="Proteomes" id="UP000663852">
    <property type="component" value="Unassembled WGS sequence"/>
</dbReference>
<proteinExistence type="predicted"/>
<feature type="domain" description="Ig-like" evidence="5">
    <location>
        <begin position="314"/>
        <end position="403"/>
    </location>
</feature>
<dbReference type="GO" id="GO:0030424">
    <property type="term" value="C:axon"/>
    <property type="evidence" value="ECO:0007669"/>
    <property type="project" value="TreeGrafter"/>
</dbReference>
<dbReference type="SMART" id="SM00409">
    <property type="entry name" value="IG"/>
    <property type="match status" value="5"/>
</dbReference>
<dbReference type="GO" id="GO:0007411">
    <property type="term" value="P:axon guidance"/>
    <property type="evidence" value="ECO:0007669"/>
    <property type="project" value="TreeGrafter"/>
</dbReference>
<dbReference type="InterPro" id="IPR013098">
    <property type="entry name" value="Ig_I-set"/>
</dbReference>
<dbReference type="InterPro" id="IPR003961">
    <property type="entry name" value="FN3_dom"/>
</dbReference>
<evidence type="ECO:0000256" key="1">
    <source>
        <dbReference type="ARBA" id="ARBA00022737"/>
    </source>
</evidence>
<feature type="signal peptide" evidence="4">
    <location>
        <begin position="1"/>
        <end position="20"/>
    </location>
</feature>
<accession>A0A814BMR6</accession>
<dbReference type="InterPro" id="IPR003599">
    <property type="entry name" value="Ig_sub"/>
</dbReference>
<dbReference type="SUPFAM" id="SSF49265">
    <property type="entry name" value="Fibronectin type III"/>
    <property type="match status" value="2"/>
</dbReference>
<dbReference type="EMBL" id="CAJNOJ010000041">
    <property type="protein sequence ID" value="CAF0931982.1"/>
    <property type="molecule type" value="Genomic_DNA"/>
</dbReference>